<comment type="caution">
    <text evidence="3">The sequence shown here is derived from an EMBL/GenBank/DDBJ whole genome shotgun (WGS) entry which is preliminary data.</text>
</comment>
<accession>A0A8T3CDH3</accession>
<keyword evidence="1" id="KW-0175">Coiled coil</keyword>
<dbReference type="Proteomes" id="UP000829720">
    <property type="component" value="Unassembled WGS sequence"/>
</dbReference>
<feature type="region of interest" description="Disordered" evidence="2">
    <location>
        <begin position="347"/>
        <end position="408"/>
    </location>
</feature>
<protein>
    <recommendedName>
        <fullName evidence="5">DUF4657 domain-containing protein</fullName>
    </recommendedName>
</protein>
<keyword evidence="4" id="KW-1185">Reference proteome</keyword>
<dbReference type="AlphaFoldDB" id="A0A8T3CDH3"/>
<feature type="compositionally biased region" description="Polar residues" evidence="2">
    <location>
        <begin position="397"/>
        <end position="408"/>
    </location>
</feature>
<reference evidence="3" key="1">
    <citation type="submission" date="2021-01" db="EMBL/GenBank/DDBJ databases">
        <authorList>
            <person name="Zahm M."/>
            <person name="Roques C."/>
            <person name="Cabau C."/>
            <person name="Klopp C."/>
            <person name="Donnadieu C."/>
            <person name="Jouanno E."/>
            <person name="Lampietro C."/>
            <person name="Louis A."/>
            <person name="Herpin A."/>
            <person name="Echchiki A."/>
            <person name="Berthelot C."/>
            <person name="Parey E."/>
            <person name="Roest-Crollius H."/>
            <person name="Braasch I."/>
            <person name="Postlethwait J."/>
            <person name="Bobe J."/>
            <person name="Montfort J."/>
            <person name="Bouchez O."/>
            <person name="Begum T."/>
            <person name="Mejri S."/>
            <person name="Adams A."/>
            <person name="Chen W.-J."/>
            <person name="Guiguen Y."/>
        </authorList>
    </citation>
    <scope>NUCLEOTIDE SEQUENCE</scope>
    <source>
        <tissue evidence="3">Blood</tissue>
    </source>
</reference>
<evidence type="ECO:0008006" key="5">
    <source>
        <dbReference type="Google" id="ProtNLM"/>
    </source>
</evidence>
<organism evidence="3 4">
    <name type="scientific">Albula goreensis</name>
    <dbReference type="NCBI Taxonomy" id="1534307"/>
    <lineage>
        <taxon>Eukaryota</taxon>
        <taxon>Metazoa</taxon>
        <taxon>Chordata</taxon>
        <taxon>Craniata</taxon>
        <taxon>Vertebrata</taxon>
        <taxon>Euteleostomi</taxon>
        <taxon>Actinopterygii</taxon>
        <taxon>Neopterygii</taxon>
        <taxon>Teleostei</taxon>
        <taxon>Albuliformes</taxon>
        <taxon>Albulidae</taxon>
        <taxon>Albula</taxon>
    </lineage>
</organism>
<feature type="region of interest" description="Disordered" evidence="2">
    <location>
        <begin position="106"/>
        <end position="132"/>
    </location>
</feature>
<feature type="region of interest" description="Disordered" evidence="2">
    <location>
        <begin position="426"/>
        <end position="458"/>
    </location>
</feature>
<name>A0A8T3CDH3_9TELE</name>
<evidence type="ECO:0000256" key="1">
    <source>
        <dbReference type="SAM" id="Coils"/>
    </source>
</evidence>
<feature type="compositionally biased region" description="Low complexity" evidence="2">
    <location>
        <begin position="117"/>
        <end position="127"/>
    </location>
</feature>
<gene>
    <name evidence="3" type="ORF">AGOR_G00244440</name>
</gene>
<evidence type="ECO:0000256" key="2">
    <source>
        <dbReference type="SAM" id="MobiDB-lite"/>
    </source>
</evidence>
<sequence length="458" mass="50151">MNLYRNFGNMLETWVVSTCPEINCEDTVASESQRQTLKGEAERRKAWMSPEVVGAIVRSESEDSGVEMACSEGENTVFTAQGSPSTPQGSDHGFSTVKQMDTCPLHEKVTPPFNAPSSSSSSSSSLSAVAPRKPDPLVARLRVEQALWRADQAGQWGRRAAISSQPPTLSTLSRTDSGNYDTGYNIPPLPCRSMTLSSRLNPRLGKQVPLKAVHPPILTKQNPELLRHPSSLKDLSVPHLSGNESGFQLCGEEGAGLCGMPAGEWPSPGLGYLEQVCRLLEEISRLQACNQKLRRENETFQNQLKAQGCQESPSQDLSCCPQNPVAVNESPETQRCNDVLDHPSHKDQLLLPCPRQRSASDTGALIRSKGEKDERSAQNTSTEGGLEESDSAEQYEPKQTQQGRRSNLLQKLKTVSLNRDTALLKPVRQPAFPSSKNGSKRPFGLLFKTKRTKTMTAL</sequence>
<dbReference type="EMBL" id="JAERUA010000025">
    <property type="protein sequence ID" value="KAI1881920.1"/>
    <property type="molecule type" value="Genomic_DNA"/>
</dbReference>
<feature type="compositionally biased region" description="Basic residues" evidence="2">
    <location>
        <begin position="448"/>
        <end position="458"/>
    </location>
</feature>
<evidence type="ECO:0000313" key="4">
    <source>
        <dbReference type="Proteomes" id="UP000829720"/>
    </source>
</evidence>
<evidence type="ECO:0000313" key="3">
    <source>
        <dbReference type="EMBL" id="KAI1881920.1"/>
    </source>
</evidence>
<dbReference type="OrthoDB" id="8727472at2759"/>
<feature type="coiled-coil region" evidence="1">
    <location>
        <begin position="283"/>
        <end position="310"/>
    </location>
</feature>
<proteinExistence type="predicted"/>